<dbReference type="Pfam" id="PF00494">
    <property type="entry name" value="SQS_PSY"/>
    <property type="match status" value="1"/>
</dbReference>
<dbReference type="Gene3D" id="1.10.600.10">
    <property type="entry name" value="Farnesyl Diphosphate Synthase"/>
    <property type="match status" value="1"/>
</dbReference>
<dbReference type="SFLD" id="SFLDS00005">
    <property type="entry name" value="Isoprenoid_Synthase_Type_I"/>
    <property type="match status" value="1"/>
</dbReference>
<keyword evidence="1" id="KW-0808">Transferase</keyword>
<dbReference type="SFLD" id="SFLDG01212">
    <property type="entry name" value="Phytoene_synthase_like"/>
    <property type="match status" value="1"/>
</dbReference>
<organism evidence="1 2">
    <name type="scientific">Sphingomonas morindae</name>
    <dbReference type="NCBI Taxonomy" id="1541170"/>
    <lineage>
        <taxon>Bacteria</taxon>
        <taxon>Pseudomonadati</taxon>
        <taxon>Pseudomonadota</taxon>
        <taxon>Alphaproteobacteria</taxon>
        <taxon>Sphingomonadales</taxon>
        <taxon>Sphingomonadaceae</taxon>
        <taxon>Sphingomonas</taxon>
    </lineage>
</organism>
<dbReference type="NCBIfam" id="TIGR03464">
    <property type="entry name" value="HpnC"/>
    <property type="match status" value="1"/>
</dbReference>
<protein>
    <submittedName>
        <fullName evidence="1">Squalene synthase HpnC</fullName>
        <ecNumber evidence="1">2.5.1.21</ecNumber>
    </submittedName>
</protein>
<keyword evidence="2" id="KW-1185">Reference proteome</keyword>
<evidence type="ECO:0000313" key="1">
    <source>
        <dbReference type="EMBL" id="USI71665.1"/>
    </source>
</evidence>
<dbReference type="InterPro" id="IPR002060">
    <property type="entry name" value="Squ/phyt_synthse"/>
</dbReference>
<dbReference type="Proteomes" id="UP001056937">
    <property type="component" value="Chromosome 1"/>
</dbReference>
<proteinExistence type="predicted"/>
<dbReference type="InterPro" id="IPR044843">
    <property type="entry name" value="Trans_IPPS_bact-type"/>
</dbReference>
<name>A0ABY4X455_9SPHN</name>
<dbReference type="CDD" id="cd00683">
    <property type="entry name" value="Trans_IPPS_HH"/>
    <property type="match status" value="1"/>
</dbReference>
<gene>
    <name evidence="1" type="primary">hpnC</name>
    <name evidence="1" type="ORF">LHA26_10005</name>
</gene>
<sequence length="278" mass="30378">MSEAAALASGKGAKDENFPVASWLVAPRHRPVILAFYAFARLADDIADHPTVTAETKLARLEAMRASLTGEAESEPVATRLRAMLAEAGLGDRHALDLLEAFRRDVTRLRYADWDGLYDYCTVSAMPVGRFVLDVHGEDRRLWPASDALCAALQVINHLQDCGKDYRALDRVYVPLDLLAAAGAEVADLGRPEASPGLRRVIVELAARCDALLDRSAGFSAGIRDRRLGTEVAVIQRLARSLTARLMRRDPLSERVHHGKAEAALLALSAALPRLVRR</sequence>
<dbReference type="EMBL" id="CP084930">
    <property type="protein sequence ID" value="USI71665.1"/>
    <property type="molecule type" value="Genomic_DNA"/>
</dbReference>
<dbReference type="PANTHER" id="PTHR31480">
    <property type="entry name" value="BIFUNCTIONAL LYCOPENE CYCLASE/PHYTOENE SYNTHASE"/>
    <property type="match status" value="1"/>
</dbReference>
<reference evidence="1" key="1">
    <citation type="journal article" date="2022" name="Toxins">
        <title>Genomic Analysis of Sphingopyxis sp. USTB-05 for Biodegrading Cyanobacterial Hepatotoxins.</title>
        <authorList>
            <person name="Liu C."/>
            <person name="Xu Q."/>
            <person name="Zhao Z."/>
            <person name="Zhang H."/>
            <person name="Liu X."/>
            <person name="Yin C."/>
            <person name="Liu Y."/>
            <person name="Yan H."/>
        </authorList>
    </citation>
    <scope>NUCLEOTIDE SEQUENCE</scope>
    <source>
        <strain evidence="1">NBD5</strain>
    </source>
</reference>
<evidence type="ECO:0000313" key="2">
    <source>
        <dbReference type="Proteomes" id="UP001056937"/>
    </source>
</evidence>
<dbReference type="EC" id="2.5.1.21" evidence="1"/>
<accession>A0ABY4X455</accession>
<dbReference type="RefSeq" id="WP_252165478.1">
    <property type="nucleotide sequence ID" value="NZ_CP084930.1"/>
</dbReference>
<dbReference type="InterPro" id="IPR033904">
    <property type="entry name" value="Trans_IPPS_HH"/>
</dbReference>
<dbReference type="SFLD" id="SFLDG01018">
    <property type="entry name" value="Squalene/Phytoene_Synthase_Lik"/>
    <property type="match status" value="1"/>
</dbReference>
<dbReference type="InterPro" id="IPR017827">
    <property type="entry name" value="HSQ_synthase_HpnC"/>
</dbReference>
<dbReference type="InterPro" id="IPR008949">
    <property type="entry name" value="Isoprenoid_synthase_dom_sf"/>
</dbReference>
<dbReference type="GO" id="GO:0051996">
    <property type="term" value="F:squalene synthase [NAD(P)H] activity"/>
    <property type="evidence" value="ECO:0007669"/>
    <property type="project" value="UniProtKB-EC"/>
</dbReference>
<dbReference type="SUPFAM" id="SSF48576">
    <property type="entry name" value="Terpenoid synthases"/>
    <property type="match status" value="1"/>
</dbReference>